<dbReference type="GO" id="GO:0003872">
    <property type="term" value="F:6-phosphofructokinase activity"/>
    <property type="evidence" value="ECO:0007669"/>
    <property type="project" value="UniProtKB-UniRule"/>
</dbReference>
<keyword evidence="8 14" id="KW-0547">Nucleotide-binding</keyword>
<evidence type="ECO:0000256" key="7">
    <source>
        <dbReference type="ARBA" id="ARBA00022723"/>
    </source>
</evidence>
<comment type="caution">
    <text evidence="14">Lacks conserved residue(s) required for the propagation of feature annotation.</text>
</comment>
<keyword evidence="6 14" id="KW-0808">Transferase</keyword>
<dbReference type="GO" id="GO:0005945">
    <property type="term" value="C:6-phosphofructokinase complex"/>
    <property type="evidence" value="ECO:0007669"/>
    <property type="project" value="TreeGrafter"/>
</dbReference>
<comment type="subcellular location">
    <subcellularLocation>
        <location evidence="2 14">Cytoplasm</location>
    </subcellularLocation>
</comment>
<dbReference type="RefSeq" id="XP_060459618.1">
    <property type="nucleotide sequence ID" value="XM_060603312.1"/>
</dbReference>
<evidence type="ECO:0000256" key="12">
    <source>
        <dbReference type="ARBA" id="ARBA00023152"/>
    </source>
</evidence>
<keyword evidence="9 14" id="KW-0418">Kinase</keyword>
<proteinExistence type="inferred from homology"/>
<keyword evidence="19" id="KW-1185">Reference proteome</keyword>
<feature type="domain" description="Phosphofructokinase" evidence="17">
    <location>
        <begin position="573"/>
        <end position="861"/>
    </location>
</feature>
<feature type="active site" description="Proton acceptor" evidence="14">
    <location>
        <position position="334"/>
    </location>
</feature>
<feature type="binding site" description="in other chain" evidence="14">
    <location>
        <begin position="332"/>
        <end position="334"/>
    </location>
    <ligand>
        <name>substrate</name>
        <note>ligand shared between dimeric partners</note>
    </ligand>
</feature>
<dbReference type="InterPro" id="IPR022953">
    <property type="entry name" value="ATP_PFK"/>
</dbReference>
<keyword evidence="7 14" id="KW-0479">Metal-binding</keyword>
<accession>A0AA48QYH6</accession>
<feature type="binding site" description="in other chain" evidence="14">
    <location>
        <begin position="467"/>
        <end position="470"/>
    </location>
    <ligand>
        <name>substrate</name>
        <note>ligand shared between dimeric partners</note>
    </ligand>
</feature>
<dbReference type="GO" id="GO:0005739">
    <property type="term" value="C:mitochondrion"/>
    <property type="evidence" value="ECO:0007669"/>
    <property type="project" value="TreeGrafter"/>
</dbReference>
<feature type="binding site" description="in other chain" evidence="14">
    <location>
        <begin position="376"/>
        <end position="378"/>
    </location>
    <ligand>
        <name>substrate</name>
        <note>ligand shared between dimeric partners</note>
    </ligand>
</feature>
<evidence type="ECO:0000256" key="10">
    <source>
        <dbReference type="ARBA" id="ARBA00022840"/>
    </source>
</evidence>
<dbReference type="NCBIfam" id="TIGR02478">
    <property type="entry name" value="6PF1K_euk"/>
    <property type="match status" value="1"/>
</dbReference>
<evidence type="ECO:0000256" key="3">
    <source>
        <dbReference type="ARBA" id="ARBA00004679"/>
    </source>
</evidence>
<dbReference type="PROSITE" id="PS00433">
    <property type="entry name" value="PHOSPHOFRUCTOKINASE"/>
    <property type="match status" value="2"/>
</dbReference>
<evidence type="ECO:0000256" key="4">
    <source>
        <dbReference type="ARBA" id="ARBA00022490"/>
    </source>
</evidence>
<dbReference type="InterPro" id="IPR015912">
    <property type="entry name" value="Phosphofructokinase_CS"/>
</dbReference>
<feature type="binding site" description="in other chain" evidence="14">
    <location>
        <position position="804"/>
    </location>
    <ligand>
        <name>beta-D-fructose 2,6-bisphosphate</name>
        <dbReference type="ChEBI" id="CHEBI:58579"/>
        <note>allosteric activator; ligand shared between dimeric partners</note>
    </ligand>
</feature>
<evidence type="ECO:0000256" key="14">
    <source>
        <dbReference type="HAMAP-Rule" id="MF_03184"/>
    </source>
</evidence>
<dbReference type="GeneID" id="85498223"/>
<dbReference type="AlphaFoldDB" id="A0AA48QYH6"/>
<feature type="binding site" evidence="14">
    <location>
        <position position="737"/>
    </location>
    <ligand>
        <name>beta-D-fructose 2,6-bisphosphate</name>
        <dbReference type="ChEBI" id="CHEBI:58579"/>
        <note>allosteric activator; ligand shared between dimeric partners</note>
    </ligand>
</feature>
<feature type="binding site" evidence="14">
    <location>
        <position position="287"/>
    </location>
    <ligand>
        <name>Mg(2+)</name>
        <dbReference type="ChEBI" id="CHEBI:18420"/>
        <note>catalytic</note>
    </ligand>
</feature>
<feature type="compositionally biased region" description="Low complexity" evidence="16">
    <location>
        <begin position="8"/>
        <end position="18"/>
    </location>
</feature>
<dbReference type="PANTHER" id="PTHR13697:SF4">
    <property type="entry name" value="ATP-DEPENDENT 6-PHOSPHOFRUCTOKINASE"/>
    <property type="match status" value="1"/>
</dbReference>
<feature type="binding site" description="in other chain" evidence="14">
    <location>
        <position position="915"/>
    </location>
    <ligand>
        <name>beta-D-fructose 2,6-bisphosphate</name>
        <dbReference type="ChEBI" id="CHEBI:58579"/>
        <note>allosteric activator; ligand shared between dimeric partners</note>
    </ligand>
</feature>
<dbReference type="GO" id="GO:0016208">
    <property type="term" value="F:AMP binding"/>
    <property type="evidence" value="ECO:0007669"/>
    <property type="project" value="TreeGrafter"/>
</dbReference>
<gene>
    <name evidence="18" type="primary">PFK1</name>
    <name evidence="18" type="ORF">CcaverHIS019_0608120</name>
</gene>
<evidence type="ECO:0000259" key="17">
    <source>
        <dbReference type="Pfam" id="PF00365"/>
    </source>
</evidence>
<evidence type="ECO:0000256" key="9">
    <source>
        <dbReference type="ARBA" id="ARBA00022777"/>
    </source>
</evidence>
<feature type="binding site" evidence="14">
    <location>
        <position position="830"/>
    </location>
    <ligand>
        <name>beta-D-fructose 2,6-bisphosphate</name>
        <dbReference type="ChEBI" id="CHEBI:58579"/>
        <note>allosteric activator; ligand shared between dimeric partners</note>
    </ligand>
</feature>
<dbReference type="GO" id="GO:0030388">
    <property type="term" value="P:fructose 1,6-bisphosphate metabolic process"/>
    <property type="evidence" value="ECO:0007669"/>
    <property type="project" value="TreeGrafter"/>
</dbReference>
<reference evidence="18" key="1">
    <citation type="journal article" date="2023" name="BMC Genomics">
        <title>Chromosome-level genome assemblies of Cutaneotrichosporon spp. (Trichosporonales, Basidiomycota) reveal imbalanced evolution between nucleotide sequences and chromosome synteny.</title>
        <authorList>
            <person name="Kobayashi Y."/>
            <person name="Kayamori A."/>
            <person name="Aoki K."/>
            <person name="Shiwa Y."/>
            <person name="Matsutani M."/>
            <person name="Fujita N."/>
            <person name="Sugita T."/>
            <person name="Iwasaki W."/>
            <person name="Tanaka N."/>
            <person name="Takashima M."/>
        </authorList>
    </citation>
    <scope>NUCLEOTIDE SEQUENCE</scope>
    <source>
        <strain evidence="18">HIS019</strain>
    </source>
</reference>
<protein>
    <recommendedName>
        <fullName evidence="14">ATP-dependent 6-phosphofructokinase</fullName>
        <shortName evidence="14">ATP-PFK</shortName>
        <shortName evidence="14">Phosphofructokinase</shortName>
        <ecNumber evidence="14">2.7.1.11</ecNumber>
    </recommendedName>
    <alternativeName>
        <fullName evidence="14">Phosphohexokinase</fullName>
    </alternativeName>
</protein>
<comment type="subunit">
    <text evidence="14">Homotetramer.</text>
</comment>
<dbReference type="InterPro" id="IPR035966">
    <property type="entry name" value="PKF_sf"/>
</dbReference>
<dbReference type="EMBL" id="AP028217">
    <property type="protein sequence ID" value="BEI94353.1"/>
    <property type="molecule type" value="Genomic_DNA"/>
</dbReference>
<dbReference type="GO" id="GO:0042802">
    <property type="term" value="F:identical protein binding"/>
    <property type="evidence" value="ECO:0007669"/>
    <property type="project" value="TreeGrafter"/>
</dbReference>
<evidence type="ECO:0000256" key="15">
    <source>
        <dbReference type="PIRNR" id="PIRNR000533"/>
    </source>
</evidence>
<dbReference type="InterPro" id="IPR000023">
    <property type="entry name" value="Phosphofructokinase_dom"/>
</dbReference>
<feature type="binding site" evidence="14">
    <location>
        <begin position="256"/>
        <end position="257"/>
    </location>
    <ligand>
        <name>ATP</name>
        <dbReference type="ChEBI" id="CHEBI:30616"/>
    </ligand>
</feature>
<keyword evidence="5 14" id="KW-0021">Allosteric enzyme</keyword>
<evidence type="ECO:0000256" key="2">
    <source>
        <dbReference type="ARBA" id="ARBA00004496"/>
    </source>
</evidence>
<dbReference type="FunFam" id="3.40.50.460:FF:000007">
    <property type="entry name" value="ATP-dependent 6-phosphofructokinase"/>
    <property type="match status" value="1"/>
</dbReference>
<feature type="region of interest" description="N-terminal catalytic PFK domain 1" evidence="14">
    <location>
        <begin position="1"/>
        <end position="559"/>
    </location>
</feature>
<dbReference type="Gene3D" id="3.40.50.450">
    <property type="match status" value="3"/>
</dbReference>
<comment type="pathway">
    <text evidence="3 14 15">Carbohydrate degradation; glycolysis; D-glyceraldehyde 3-phosphate and glycerone phosphate from D-glucose: step 3/4.</text>
</comment>
<dbReference type="PANTHER" id="PTHR13697">
    <property type="entry name" value="PHOSPHOFRUCTOKINASE"/>
    <property type="match status" value="1"/>
</dbReference>
<dbReference type="KEGG" id="ccac:CcaHIS019_0608120"/>
<feature type="domain" description="Phosphofructokinase" evidence="17">
    <location>
        <begin position="233"/>
        <end position="492"/>
    </location>
</feature>
<comment type="activity regulation">
    <text evidence="14">Allosterically activated by ADP, AMP, or fructose 2,6-bisphosphate, and allosterically inhibited by ATP or citrate.</text>
</comment>
<evidence type="ECO:0000313" key="18">
    <source>
        <dbReference type="EMBL" id="BEI94353.1"/>
    </source>
</evidence>
<evidence type="ECO:0000256" key="11">
    <source>
        <dbReference type="ARBA" id="ARBA00022842"/>
    </source>
</evidence>
<keyword evidence="12 14" id="KW-0324">Glycolysis</keyword>
<dbReference type="Pfam" id="PF00365">
    <property type="entry name" value="PFK"/>
    <property type="match status" value="3"/>
</dbReference>
<feature type="binding site" evidence="14">
    <location>
        <position position="461"/>
    </location>
    <ligand>
        <name>substrate</name>
        <note>ligand shared between dimeric partners</note>
    </ligand>
</feature>
<comment type="similarity">
    <text evidence="15">Belongs to the phosphofructokinase type A (PFKA) family. ATP-dependent PFK group I subfamily. Eukaryotic two domain clade "E" sub-subfamily.</text>
</comment>
<name>A0AA48QYH6_9TREE</name>
<dbReference type="Gene3D" id="3.40.50.460">
    <property type="entry name" value="Phosphofructokinase domain"/>
    <property type="match status" value="2"/>
</dbReference>
<evidence type="ECO:0000256" key="1">
    <source>
        <dbReference type="ARBA" id="ARBA00001946"/>
    </source>
</evidence>
<feature type="binding site" evidence="14">
    <location>
        <position position="369"/>
    </location>
    <ligand>
        <name>substrate</name>
        <note>ligand shared between dimeric partners</note>
    </ligand>
</feature>
<dbReference type="PRINTS" id="PR00476">
    <property type="entry name" value="PHFRCTKINASE"/>
</dbReference>
<evidence type="ECO:0000256" key="16">
    <source>
        <dbReference type="SAM" id="MobiDB-lite"/>
    </source>
</evidence>
<comment type="catalytic activity">
    <reaction evidence="13 14 15">
        <text>beta-D-fructose 6-phosphate + ATP = beta-D-fructose 1,6-bisphosphate + ADP + H(+)</text>
        <dbReference type="Rhea" id="RHEA:16109"/>
        <dbReference type="ChEBI" id="CHEBI:15378"/>
        <dbReference type="ChEBI" id="CHEBI:30616"/>
        <dbReference type="ChEBI" id="CHEBI:32966"/>
        <dbReference type="ChEBI" id="CHEBI:57634"/>
        <dbReference type="ChEBI" id="CHEBI:456216"/>
        <dbReference type="EC" id="2.7.1.11"/>
    </reaction>
</comment>
<dbReference type="HAMAP" id="MF_03184">
    <property type="entry name" value="Phosphofructokinase_I_E"/>
    <property type="match status" value="1"/>
</dbReference>
<keyword evidence="10 14" id="KW-0067">ATP-binding</keyword>
<dbReference type="GO" id="GO:0046872">
    <property type="term" value="F:metal ion binding"/>
    <property type="evidence" value="ECO:0007669"/>
    <property type="project" value="UniProtKB-KW"/>
</dbReference>
<dbReference type="EC" id="2.7.1.11" evidence="14"/>
<comment type="cofactor">
    <cofactor evidence="1 14">
        <name>Mg(2+)</name>
        <dbReference type="ChEBI" id="CHEBI:18420"/>
    </cofactor>
</comment>
<comment type="similarity">
    <text evidence="14">Belongs to the phosphofructokinase type A (PFKA) family. ATP-dependent PFK group I subfamily. Eukaryotic two domain clade 'E' sub-subfamily.</text>
</comment>
<feature type="region of interest" description="C-terminal regulatory PFK domain 2" evidence="14">
    <location>
        <begin position="573"/>
        <end position="962"/>
    </location>
</feature>
<keyword evidence="4 14" id="KW-0963">Cytoplasm</keyword>
<dbReference type="GO" id="GO:0005524">
    <property type="term" value="F:ATP binding"/>
    <property type="evidence" value="ECO:0007669"/>
    <property type="project" value="UniProtKB-KW"/>
</dbReference>
<dbReference type="InterPro" id="IPR009161">
    <property type="entry name" value="6-Pfructokinase_euk"/>
</dbReference>
<dbReference type="GO" id="GO:0061621">
    <property type="term" value="P:canonical glycolysis"/>
    <property type="evidence" value="ECO:0007669"/>
    <property type="project" value="TreeGrafter"/>
</dbReference>
<feature type="region of interest" description="Disordered" evidence="16">
    <location>
        <begin position="156"/>
        <end position="177"/>
    </location>
</feature>
<feature type="binding site" description="in other chain" evidence="14">
    <location>
        <position position="642"/>
    </location>
    <ligand>
        <name>beta-D-fructose 2,6-bisphosphate</name>
        <dbReference type="ChEBI" id="CHEBI:58579"/>
        <note>allosteric activator; ligand shared between dimeric partners</note>
    </ligand>
</feature>
<dbReference type="GO" id="GO:0048029">
    <property type="term" value="F:monosaccharide binding"/>
    <property type="evidence" value="ECO:0007669"/>
    <property type="project" value="TreeGrafter"/>
</dbReference>
<feature type="binding site" description="in other chain" evidence="14">
    <location>
        <begin position="744"/>
        <end position="746"/>
    </location>
    <ligand>
        <name>beta-D-fructose 2,6-bisphosphate</name>
        <dbReference type="ChEBI" id="CHEBI:58579"/>
        <note>allosteric activator; ligand shared between dimeric partners</note>
    </ligand>
</feature>
<evidence type="ECO:0000256" key="13">
    <source>
        <dbReference type="ARBA" id="ARBA00048070"/>
    </source>
</evidence>
<feature type="compositionally biased region" description="Acidic residues" evidence="16">
    <location>
        <begin position="163"/>
        <end position="173"/>
    </location>
</feature>
<feature type="domain" description="Phosphofructokinase" evidence="17">
    <location>
        <begin position="63"/>
        <end position="110"/>
    </location>
</feature>
<organism evidence="18 19">
    <name type="scientific">Cutaneotrichosporon cavernicola</name>
    <dbReference type="NCBI Taxonomy" id="279322"/>
    <lineage>
        <taxon>Eukaryota</taxon>
        <taxon>Fungi</taxon>
        <taxon>Dikarya</taxon>
        <taxon>Basidiomycota</taxon>
        <taxon>Agaricomycotina</taxon>
        <taxon>Tremellomycetes</taxon>
        <taxon>Trichosporonales</taxon>
        <taxon>Trichosporonaceae</taxon>
        <taxon>Cutaneotrichosporon</taxon>
    </lineage>
</organism>
<dbReference type="GO" id="GO:0070095">
    <property type="term" value="F:fructose-6-phosphate binding"/>
    <property type="evidence" value="ECO:0007669"/>
    <property type="project" value="TreeGrafter"/>
</dbReference>
<dbReference type="GO" id="GO:0006002">
    <property type="term" value="P:fructose 6-phosphate metabolic process"/>
    <property type="evidence" value="ECO:0007669"/>
    <property type="project" value="InterPro"/>
</dbReference>
<feature type="binding site" evidence="14">
    <location>
        <begin position="286"/>
        <end position="289"/>
    </location>
    <ligand>
        <name>ATP</name>
        <dbReference type="ChEBI" id="CHEBI:30616"/>
    </ligand>
</feature>
<feature type="region of interest" description="Disordered" evidence="16">
    <location>
        <begin position="1"/>
        <end position="51"/>
    </location>
</feature>
<evidence type="ECO:0000256" key="8">
    <source>
        <dbReference type="ARBA" id="ARBA00022741"/>
    </source>
</evidence>
<evidence type="ECO:0000256" key="5">
    <source>
        <dbReference type="ARBA" id="ARBA00022533"/>
    </source>
</evidence>
<dbReference type="FunFam" id="3.40.50.460:FF:000008">
    <property type="entry name" value="ATP-dependent 6-phosphofructokinase"/>
    <property type="match status" value="1"/>
</dbReference>
<comment type="function">
    <text evidence="14">Catalyzes the phosphorylation of D-fructose 6-phosphate to fructose 1,6-bisphosphate by ATP, the first committing step of glycolysis.</text>
</comment>
<feature type="binding site" description="in other chain" evidence="14">
    <location>
        <position position="433"/>
    </location>
    <ligand>
        <name>substrate</name>
        <note>ligand shared between dimeric partners</note>
    </ligand>
</feature>
<dbReference type="PIRSF" id="PIRSF000533">
    <property type="entry name" value="ATP_PFK_euk"/>
    <property type="match status" value="1"/>
</dbReference>
<keyword evidence="11 14" id="KW-0460">Magnesium</keyword>
<dbReference type="SUPFAM" id="SSF53784">
    <property type="entry name" value="Phosphofructokinase"/>
    <property type="match status" value="3"/>
</dbReference>
<evidence type="ECO:0000313" key="19">
    <source>
        <dbReference type="Proteomes" id="UP001233271"/>
    </source>
</evidence>
<sequence>MDMPPSPGSGTPVGTVTPANGTQTPSQPPSEIALTPPRAARATLSPPGPRIKWDVQSQKRQKKVAVLTSGGDSAGMNAAVRAVVRQAIARGCQAYIIREGWEGLVRGNTAAVPTPAPSRRGSEAPSPSINAMQTFSFTQSFTPEDLKLGAAAARVTGDVSEGSSDDDSTDDEDVPVRFSDPMRVAPLTAAPLSFGYGSLLRDGAGEADIDEDGAFHMPEENVGGGKTLRGRYIVRVGWDDVRGWLGEGGTLIGSSRCPSFRTREGRLKAAHNLIRFGIDCLAVCGGDGSLTGADMLRAEWPSLIKELKGKGDITAEELEAHRHLNIVGLVGSIDNDMAMTDLTIGAITALHRICEAIDSIGSTASSHSRAFVIEVMGRHCGWLALMAGVATGADFIFIPEHPPPKQNWEDEMCGVLKKHRRLGKRKTIVIVAEGALDSDLKPIKPEYVKEILSGRLGLDTRVTTLGHTQRGGVPAAFDRILPTLQGVKAVDTLLEATPNTPSYMIGISENKITKIPLLEAVAQTKKVADAIEAMDFDLAMSYRDSEFTDMITAFNISSSLPASERLPDDMRLRIAIIHVGAPAGGMNAATRQAVRFCHERGHVPLAIYNGWEGLLDDNVSELSWLRVDNWTTRGGSELGTNRTLPDVDMGQVASALQRHQIDAMLVIGGFEGYNSVRLLEKSRHNYPALCIPMVHLPATISNNVPMTDFSLGSDTSLNALVVAADAIKQSAAASRNRVFVVDVQGGMSGYIAVLGALAVGALLVYTPEQGINLSCLVEDVEFLKERYALDEKGKSEGRLVIRSEKSSSVYTTEVITNILKEEGADLFDARSASLGHTLQGGVPSPLDRTRAARLAMLSMQFLEKHAQPGSQAFHRRRAGEEMIGHETAAMIAIRGSKIVFASMSDVQNHTDMKRRRGTDVWWAGVKGLTEVMGGRTGVLVDMDRQVRNKARFRRESIRSQAF</sequence>
<feature type="binding site" description="in other chain" evidence="14">
    <location>
        <begin position="699"/>
        <end position="703"/>
    </location>
    <ligand>
        <name>beta-D-fructose 2,6-bisphosphate</name>
        <dbReference type="ChEBI" id="CHEBI:58579"/>
        <note>allosteric activator; ligand shared between dimeric partners</note>
    </ligand>
</feature>
<feature type="binding site" evidence="14">
    <location>
        <position position="71"/>
    </location>
    <ligand>
        <name>ATP</name>
        <dbReference type="ChEBI" id="CHEBI:30616"/>
    </ligand>
</feature>
<dbReference type="Proteomes" id="UP001233271">
    <property type="component" value="Chromosome 6"/>
</dbReference>
<evidence type="ECO:0000256" key="6">
    <source>
        <dbReference type="ARBA" id="ARBA00022679"/>
    </source>
</evidence>